<evidence type="ECO:0000259" key="1">
    <source>
        <dbReference type="Pfam" id="PF20613"/>
    </source>
</evidence>
<name>A0AB37ZXN1_9LACT</name>
<dbReference type="EMBL" id="FNQH01000001">
    <property type="protein sequence ID" value="SDZ99003.1"/>
    <property type="molecule type" value="Genomic_DNA"/>
</dbReference>
<sequence>MHLVNHIREIENGVTRPSIAEAEDGKYYVIKYLNDSMNGKGLFNEYVAYQIGQALDIPMPKQILLDFNSDFINRNEAIKIKNSRPCQCIASEYRRGNCNINPSILKRVENHQDIPGIILFDQIILNNDRSINPGNLYYDQKTKRVLAIDHSHIFINGLVWDATCLQNLLSEGPQIVPEMNGQIYKYLSHYVDGHSPFHTIQNKIHNLDLEEIRKKICAVPDEWGITSREIELSFEVVQMQVNNIDSVLKKIKPHFNFWKGEMDNE</sequence>
<reference evidence="2 3" key="1">
    <citation type="submission" date="2016-10" db="EMBL/GenBank/DDBJ databases">
        <authorList>
            <person name="Varghese N."/>
            <person name="Submissions S."/>
        </authorList>
    </citation>
    <scope>NUCLEOTIDE SEQUENCE [LARGE SCALE GENOMIC DNA]</scope>
    <source>
        <strain evidence="2 3">DSM 14526</strain>
    </source>
</reference>
<accession>A0AB37ZXN1</accession>
<gene>
    <name evidence="2" type="ORF">SAMN04488525_101803</name>
</gene>
<evidence type="ECO:0000313" key="3">
    <source>
        <dbReference type="Proteomes" id="UP000199042"/>
    </source>
</evidence>
<evidence type="ECO:0000313" key="2">
    <source>
        <dbReference type="EMBL" id="SDZ99003.1"/>
    </source>
</evidence>
<dbReference type="Proteomes" id="UP000199042">
    <property type="component" value="Unassembled WGS sequence"/>
</dbReference>
<comment type="caution">
    <text evidence="2">The sequence shown here is derived from an EMBL/GenBank/DDBJ whole genome shotgun (WGS) entry which is preliminary data.</text>
</comment>
<dbReference type="RefSeq" id="WP_086986846.1">
    <property type="nucleotide sequence ID" value="NZ_FJNA01000002.1"/>
</dbReference>
<dbReference type="Pfam" id="PF20613">
    <property type="entry name" value="HipA_2"/>
    <property type="match status" value="1"/>
</dbReference>
<organism evidence="2 3">
    <name type="scientific">Trichococcus collinsii</name>
    <dbReference type="NCBI Taxonomy" id="157076"/>
    <lineage>
        <taxon>Bacteria</taxon>
        <taxon>Bacillati</taxon>
        <taxon>Bacillota</taxon>
        <taxon>Bacilli</taxon>
        <taxon>Lactobacillales</taxon>
        <taxon>Carnobacteriaceae</taxon>
        <taxon>Trichococcus</taxon>
    </lineage>
</organism>
<proteinExistence type="predicted"/>
<keyword evidence="3" id="KW-1185">Reference proteome</keyword>
<protein>
    <recommendedName>
        <fullName evidence="1">HipA-like kinase domain-containing protein</fullName>
    </recommendedName>
</protein>
<dbReference type="InterPro" id="IPR046748">
    <property type="entry name" value="HipA_2"/>
</dbReference>
<feature type="domain" description="HipA-like kinase" evidence="1">
    <location>
        <begin position="7"/>
        <end position="259"/>
    </location>
</feature>
<dbReference type="AlphaFoldDB" id="A0AB37ZXN1"/>